<accession>A0A9X1X925</accession>
<keyword evidence="1" id="KW-0808">Transferase</keyword>
<dbReference type="InterPro" id="IPR000182">
    <property type="entry name" value="GNAT_dom"/>
</dbReference>
<dbReference type="Proteomes" id="UP001139011">
    <property type="component" value="Unassembled WGS sequence"/>
</dbReference>
<dbReference type="PANTHER" id="PTHR13947:SF37">
    <property type="entry name" value="LD18367P"/>
    <property type="match status" value="1"/>
</dbReference>
<protein>
    <submittedName>
        <fullName evidence="3">GNAT family N-acetyltransferase</fullName>
    </submittedName>
</protein>
<dbReference type="Pfam" id="PF00583">
    <property type="entry name" value="Acetyltransf_1"/>
    <property type="match status" value="1"/>
</dbReference>
<dbReference type="AlphaFoldDB" id="A0A9X1X925"/>
<dbReference type="EMBL" id="JAIWJX010000002">
    <property type="protein sequence ID" value="MCK6256442.1"/>
    <property type="molecule type" value="Genomic_DNA"/>
</dbReference>
<dbReference type="InterPro" id="IPR050769">
    <property type="entry name" value="NAT_camello-type"/>
</dbReference>
<evidence type="ECO:0000256" key="1">
    <source>
        <dbReference type="ARBA" id="ARBA00022679"/>
    </source>
</evidence>
<sequence length="168" mass="18911">MEVRELAAADAEEYWTLRLEALMLSPEAFATSYEEAVKRKNPIERVKENFNADGSHTFGAFLDGDMVGIVTLIQESYRKMSHKANIFAMYVTSRSRGKGTGKALMEAAIQKAKDMGEIEKINLTVVSSNERAKKLYTSLGFASYGTEKRAMQVDGVFYDEDHMELFVK</sequence>
<dbReference type="CDD" id="cd04301">
    <property type="entry name" value="NAT_SF"/>
    <property type="match status" value="1"/>
</dbReference>
<proteinExistence type="predicted"/>
<evidence type="ECO:0000313" key="4">
    <source>
        <dbReference type="Proteomes" id="UP001139011"/>
    </source>
</evidence>
<organism evidence="3 4">
    <name type="scientific">Fictibacillus marinisediminis</name>
    <dbReference type="NCBI Taxonomy" id="2878389"/>
    <lineage>
        <taxon>Bacteria</taxon>
        <taxon>Bacillati</taxon>
        <taxon>Bacillota</taxon>
        <taxon>Bacilli</taxon>
        <taxon>Bacillales</taxon>
        <taxon>Fictibacillaceae</taxon>
        <taxon>Fictibacillus</taxon>
    </lineage>
</organism>
<dbReference type="SUPFAM" id="SSF55729">
    <property type="entry name" value="Acyl-CoA N-acyltransferases (Nat)"/>
    <property type="match status" value="1"/>
</dbReference>
<dbReference type="InterPro" id="IPR016181">
    <property type="entry name" value="Acyl_CoA_acyltransferase"/>
</dbReference>
<dbReference type="GO" id="GO:0008080">
    <property type="term" value="F:N-acetyltransferase activity"/>
    <property type="evidence" value="ECO:0007669"/>
    <property type="project" value="InterPro"/>
</dbReference>
<comment type="caution">
    <text evidence="3">The sequence shown here is derived from an EMBL/GenBank/DDBJ whole genome shotgun (WGS) entry which is preliminary data.</text>
</comment>
<dbReference type="PANTHER" id="PTHR13947">
    <property type="entry name" value="GNAT FAMILY N-ACETYLTRANSFERASE"/>
    <property type="match status" value="1"/>
</dbReference>
<keyword evidence="4" id="KW-1185">Reference proteome</keyword>
<dbReference type="RefSeq" id="WP_248252119.1">
    <property type="nucleotide sequence ID" value="NZ_JAIWJX010000002.1"/>
</dbReference>
<name>A0A9X1X925_9BACL</name>
<feature type="domain" description="N-acetyltransferase" evidence="2">
    <location>
        <begin position="1"/>
        <end position="168"/>
    </location>
</feature>
<evidence type="ECO:0000259" key="2">
    <source>
        <dbReference type="PROSITE" id="PS51186"/>
    </source>
</evidence>
<reference evidence="3" key="1">
    <citation type="submission" date="2021-09" db="EMBL/GenBank/DDBJ databases">
        <title>Genome analysis of Fictibacillus sp. KIGAM418 isolated from marine sediment.</title>
        <authorList>
            <person name="Seo M.-J."/>
            <person name="Cho E.-S."/>
            <person name="Hwang C.Y."/>
        </authorList>
    </citation>
    <scope>NUCLEOTIDE SEQUENCE</scope>
    <source>
        <strain evidence="3">KIGAM418</strain>
    </source>
</reference>
<dbReference type="Gene3D" id="3.40.630.30">
    <property type="match status" value="1"/>
</dbReference>
<dbReference type="PROSITE" id="PS51186">
    <property type="entry name" value="GNAT"/>
    <property type="match status" value="1"/>
</dbReference>
<gene>
    <name evidence="3" type="ORF">LCY76_07535</name>
</gene>
<evidence type="ECO:0000313" key="3">
    <source>
        <dbReference type="EMBL" id="MCK6256442.1"/>
    </source>
</evidence>